<accession>B8C6Q0</accession>
<name>B8C6Q0_THAPS</name>
<dbReference type="GeneID" id="7445565"/>
<evidence type="ECO:0008006" key="5">
    <source>
        <dbReference type="Google" id="ProtNLM"/>
    </source>
</evidence>
<dbReference type="EMBL" id="CM000644">
    <property type="protein sequence ID" value="EED90842.1"/>
    <property type="molecule type" value="Genomic_DNA"/>
</dbReference>
<feature type="compositionally biased region" description="Basic and acidic residues" evidence="2">
    <location>
        <begin position="114"/>
        <end position="125"/>
    </location>
</feature>
<dbReference type="InterPro" id="IPR029071">
    <property type="entry name" value="Ubiquitin-like_domsf"/>
</dbReference>
<sequence length="372" mass="41130">MVTIQSSSNYANRAIDVTLILCAAFTLLVFVLLLDAYEYVAVPGASHARNKLHTNIEDVTGMEIMTREEHDALKQEIEEAKRLVEKKHAELQKIMRNAEKEEVKLSAATELEKDAVQADEAREVETSSSSSSSTAETPTTSERSIDTHQSTKDEETKQVEENEEIIEAILEEELGIKNFCDELVGKTELLFVSTMSSNVLALDDSDTDEGGDNGRVEVMVIRSADGTKSTFSIPLSSTTLNNLKDTINKDPNLGPLNREQQRIFHLGRELKTGKRSLQSLGIGKFNVFSVHLHSLRPKTYELGDDDDDSDGEVEVSGGGEKRQSSGGGGGGRRRDQQQQQDNKVVELLDSDSDDDDVVEVVEATDSKRRKRN</sequence>
<dbReference type="PaxDb" id="35128-Thaps7503"/>
<evidence type="ECO:0000256" key="1">
    <source>
        <dbReference type="SAM" id="Coils"/>
    </source>
</evidence>
<reference evidence="3 4" key="1">
    <citation type="journal article" date="2004" name="Science">
        <title>The genome of the diatom Thalassiosira pseudonana: ecology, evolution, and metabolism.</title>
        <authorList>
            <person name="Armbrust E.V."/>
            <person name="Berges J.A."/>
            <person name="Bowler C."/>
            <person name="Green B.R."/>
            <person name="Martinez D."/>
            <person name="Putnam N.H."/>
            <person name="Zhou S."/>
            <person name="Allen A.E."/>
            <person name="Apt K.E."/>
            <person name="Bechner M."/>
            <person name="Brzezinski M.A."/>
            <person name="Chaal B.K."/>
            <person name="Chiovitti A."/>
            <person name="Davis A.K."/>
            <person name="Demarest M.S."/>
            <person name="Detter J.C."/>
            <person name="Glavina T."/>
            <person name="Goodstein D."/>
            <person name="Hadi M.Z."/>
            <person name="Hellsten U."/>
            <person name="Hildebrand M."/>
            <person name="Jenkins B.D."/>
            <person name="Jurka J."/>
            <person name="Kapitonov V.V."/>
            <person name="Kroger N."/>
            <person name="Lau W.W."/>
            <person name="Lane T.W."/>
            <person name="Larimer F.W."/>
            <person name="Lippmeier J.C."/>
            <person name="Lucas S."/>
            <person name="Medina M."/>
            <person name="Montsant A."/>
            <person name="Obornik M."/>
            <person name="Parker M.S."/>
            <person name="Palenik B."/>
            <person name="Pazour G.J."/>
            <person name="Richardson P.M."/>
            <person name="Rynearson T.A."/>
            <person name="Saito M.A."/>
            <person name="Schwartz D.C."/>
            <person name="Thamatrakoln K."/>
            <person name="Valentin K."/>
            <person name="Vardi A."/>
            <person name="Wilkerson F.P."/>
            <person name="Rokhsar D.S."/>
        </authorList>
    </citation>
    <scope>NUCLEOTIDE SEQUENCE [LARGE SCALE GENOMIC DNA]</scope>
    <source>
        <strain evidence="3 4">CCMP1335</strain>
    </source>
</reference>
<dbReference type="AlphaFoldDB" id="B8C6Q0"/>
<dbReference type="HOGENOM" id="CLU_744942_0_0_1"/>
<feature type="compositionally biased region" description="Basic and acidic residues" evidence="2">
    <location>
        <begin position="143"/>
        <end position="160"/>
    </location>
</feature>
<dbReference type="SUPFAM" id="SSF54236">
    <property type="entry name" value="Ubiquitin-like"/>
    <property type="match status" value="1"/>
</dbReference>
<protein>
    <recommendedName>
        <fullName evidence="5">Ubiquitin-like domain-containing protein</fullName>
    </recommendedName>
</protein>
<dbReference type="Gene3D" id="3.10.20.90">
    <property type="entry name" value="Phosphatidylinositol 3-kinase Catalytic Subunit, Chain A, domain 1"/>
    <property type="match status" value="1"/>
</dbReference>
<keyword evidence="1" id="KW-0175">Coiled coil</keyword>
<feature type="region of interest" description="Disordered" evidence="2">
    <location>
        <begin position="299"/>
        <end position="372"/>
    </location>
</feature>
<dbReference type="Proteomes" id="UP000001449">
    <property type="component" value="Chromosome 8"/>
</dbReference>
<proteinExistence type="predicted"/>
<feature type="coiled-coil region" evidence="1">
    <location>
        <begin position="63"/>
        <end position="111"/>
    </location>
</feature>
<reference evidence="3 4" key="2">
    <citation type="journal article" date="2008" name="Nature">
        <title>The Phaeodactylum genome reveals the evolutionary history of diatom genomes.</title>
        <authorList>
            <person name="Bowler C."/>
            <person name="Allen A.E."/>
            <person name="Badger J.H."/>
            <person name="Grimwood J."/>
            <person name="Jabbari K."/>
            <person name="Kuo A."/>
            <person name="Maheswari U."/>
            <person name="Martens C."/>
            <person name="Maumus F."/>
            <person name="Otillar R.P."/>
            <person name="Rayko E."/>
            <person name="Salamov A."/>
            <person name="Vandepoele K."/>
            <person name="Beszteri B."/>
            <person name="Gruber A."/>
            <person name="Heijde M."/>
            <person name="Katinka M."/>
            <person name="Mock T."/>
            <person name="Valentin K."/>
            <person name="Verret F."/>
            <person name="Berges J.A."/>
            <person name="Brownlee C."/>
            <person name="Cadoret J.P."/>
            <person name="Chiovitti A."/>
            <person name="Choi C.J."/>
            <person name="Coesel S."/>
            <person name="De Martino A."/>
            <person name="Detter J.C."/>
            <person name="Durkin C."/>
            <person name="Falciatore A."/>
            <person name="Fournet J."/>
            <person name="Haruta M."/>
            <person name="Huysman M.J."/>
            <person name="Jenkins B.D."/>
            <person name="Jiroutova K."/>
            <person name="Jorgensen R.E."/>
            <person name="Joubert Y."/>
            <person name="Kaplan A."/>
            <person name="Kroger N."/>
            <person name="Kroth P.G."/>
            <person name="La Roche J."/>
            <person name="Lindquist E."/>
            <person name="Lommer M."/>
            <person name="Martin-Jezequel V."/>
            <person name="Lopez P.J."/>
            <person name="Lucas S."/>
            <person name="Mangogna M."/>
            <person name="McGinnis K."/>
            <person name="Medlin L.K."/>
            <person name="Montsant A."/>
            <person name="Oudot-Le Secq M.P."/>
            <person name="Napoli C."/>
            <person name="Obornik M."/>
            <person name="Parker M.S."/>
            <person name="Petit J.L."/>
            <person name="Porcel B.M."/>
            <person name="Poulsen N."/>
            <person name="Robison M."/>
            <person name="Rychlewski L."/>
            <person name="Rynearson T.A."/>
            <person name="Schmutz J."/>
            <person name="Shapiro H."/>
            <person name="Siaut M."/>
            <person name="Stanley M."/>
            <person name="Sussman M.R."/>
            <person name="Taylor A.R."/>
            <person name="Vardi A."/>
            <person name="von Dassow P."/>
            <person name="Vyverman W."/>
            <person name="Willis A."/>
            <person name="Wyrwicz L.S."/>
            <person name="Rokhsar D.S."/>
            <person name="Weissenbach J."/>
            <person name="Armbrust E.V."/>
            <person name="Green B.R."/>
            <person name="Van de Peer Y."/>
            <person name="Grigoriev I.V."/>
        </authorList>
    </citation>
    <scope>NUCLEOTIDE SEQUENCE [LARGE SCALE GENOMIC DNA]</scope>
    <source>
        <strain evidence="3 4">CCMP1335</strain>
    </source>
</reference>
<dbReference type="InParanoid" id="B8C6Q0"/>
<feature type="compositionally biased region" description="Acidic residues" evidence="2">
    <location>
        <begin position="302"/>
        <end position="313"/>
    </location>
</feature>
<keyword evidence="4" id="KW-1185">Reference proteome</keyword>
<evidence type="ECO:0000313" key="3">
    <source>
        <dbReference type="EMBL" id="EED90842.1"/>
    </source>
</evidence>
<evidence type="ECO:0000313" key="4">
    <source>
        <dbReference type="Proteomes" id="UP000001449"/>
    </source>
</evidence>
<feature type="region of interest" description="Disordered" evidence="2">
    <location>
        <begin position="114"/>
        <end position="160"/>
    </location>
</feature>
<organism evidence="3 4">
    <name type="scientific">Thalassiosira pseudonana</name>
    <name type="common">Marine diatom</name>
    <name type="synonym">Cyclotella nana</name>
    <dbReference type="NCBI Taxonomy" id="35128"/>
    <lineage>
        <taxon>Eukaryota</taxon>
        <taxon>Sar</taxon>
        <taxon>Stramenopiles</taxon>
        <taxon>Ochrophyta</taxon>
        <taxon>Bacillariophyta</taxon>
        <taxon>Coscinodiscophyceae</taxon>
        <taxon>Thalassiosirophycidae</taxon>
        <taxon>Thalassiosirales</taxon>
        <taxon>Thalassiosiraceae</taxon>
        <taxon>Thalassiosira</taxon>
    </lineage>
</organism>
<dbReference type="KEGG" id="tps:THAPSDRAFT_7503"/>
<evidence type="ECO:0000256" key="2">
    <source>
        <dbReference type="SAM" id="MobiDB-lite"/>
    </source>
</evidence>
<feature type="compositionally biased region" description="Acidic residues" evidence="2">
    <location>
        <begin position="348"/>
        <end position="359"/>
    </location>
</feature>
<feature type="compositionally biased region" description="Low complexity" evidence="2">
    <location>
        <begin position="126"/>
        <end position="142"/>
    </location>
</feature>
<dbReference type="eggNOG" id="ENOG502QZ6N">
    <property type="taxonomic scope" value="Eukaryota"/>
</dbReference>
<gene>
    <name evidence="3" type="ORF">THAPSDRAFT_7503</name>
</gene>
<dbReference type="RefSeq" id="XP_002291991.1">
    <property type="nucleotide sequence ID" value="XM_002291955.1"/>
</dbReference>